<feature type="domain" description="Serine aminopeptidase S33" evidence="2">
    <location>
        <begin position="79"/>
        <end position="208"/>
    </location>
</feature>
<name>A0ABS9KWA0_9BACT</name>
<sequence>MEQQAKKKWAKWLKVFIAVYISCGLALYFFQEKFLFHPEPLDAEYEFQFRQPFTEVYLPVDNGRNLSIIQFTVPDSLRKGIVLYFHGNKANIERYADNAKFFTDHNQEVWMIDYPGFGKTTGERTERVLYSDALTMYTMAKARISSDSIIIYGKSMGTGIAAQLASVRESKRLILETPYYSIDALAARFAFMYPVTWMMNFHLPTFQYIEKVKEPITLFHGTDDNTIPYRHAKRLMKIAPAGTELITIENGGHNDLPASKLFRQKLDSLLR</sequence>
<dbReference type="RefSeq" id="WP_237875045.1">
    <property type="nucleotide sequence ID" value="NZ_JAKLTR010000013.1"/>
</dbReference>
<dbReference type="EMBL" id="JAKLTR010000013">
    <property type="protein sequence ID" value="MCG2616509.1"/>
    <property type="molecule type" value="Genomic_DNA"/>
</dbReference>
<dbReference type="PANTHER" id="PTHR12277">
    <property type="entry name" value="ALPHA/BETA HYDROLASE DOMAIN-CONTAINING PROTEIN"/>
    <property type="match status" value="1"/>
</dbReference>
<feature type="transmembrane region" description="Helical" evidence="1">
    <location>
        <begin position="12"/>
        <end position="30"/>
    </location>
</feature>
<keyword evidence="4" id="KW-1185">Reference proteome</keyword>
<proteinExistence type="predicted"/>
<evidence type="ECO:0000259" key="2">
    <source>
        <dbReference type="Pfam" id="PF12146"/>
    </source>
</evidence>
<evidence type="ECO:0000313" key="4">
    <source>
        <dbReference type="Proteomes" id="UP001165367"/>
    </source>
</evidence>
<keyword evidence="1" id="KW-1133">Transmembrane helix</keyword>
<dbReference type="InterPro" id="IPR029058">
    <property type="entry name" value="AB_hydrolase_fold"/>
</dbReference>
<evidence type="ECO:0000256" key="1">
    <source>
        <dbReference type="SAM" id="Phobius"/>
    </source>
</evidence>
<organism evidence="3 4">
    <name type="scientific">Terrimonas ginsenosidimutans</name>
    <dbReference type="NCBI Taxonomy" id="2908004"/>
    <lineage>
        <taxon>Bacteria</taxon>
        <taxon>Pseudomonadati</taxon>
        <taxon>Bacteroidota</taxon>
        <taxon>Chitinophagia</taxon>
        <taxon>Chitinophagales</taxon>
        <taxon>Chitinophagaceae</taxon>
        <taxon>Terrimonas</taxon>
    </lineage>
</organism>
<dbReference type="PANTHER" id="PTHR12277:SF81">
    <property type="entry name" value="PROTEIN ABHD13"/>
    <property type="match status" value="1"/>
</dbReference>
<reference evidence="3" key="1">
    <citation type="submission" date="2022-01" db="EMBL/GenBank/DDBJ databases">
        <authorList>
            <person name="Jo J.-H."/>
            <person name="Im W.-T."/>
        </authorList>
    </citation>
    <scope>NUCLEOTIDE SEQUENCE</scope>
    <source>
        <strain evidence="3">NA20</strain>
    </source>
</reference>
<dbReference type="Pfam" id="PF12146">
    <property type="entry name" value="Hydrolase_4"/>
    <property type="match status" value="1"/>
</dbReference>
<gene>
    <name evidence="3" type="ORF">LZZ85_19570</name>
</gene>
<comment type="caution">
    <text evidence="3">The sequence shown here is derived from an EMBL/GenBank/DDBJ whole genome shotgun (WGS) entry which is preliminary data.</text>
</comment>
<dbReference type="SUPFAM" id="SSF53474">
    <property type="entry name" value="alpha/beta-Hydrolases"/>
    <property type="match status" value="1"/>
</dbReference>
<dbReference type="Proteomes" id="UP001165367">
    <property type="component" value="Unassembled WGS sequence"/>
</dbReference>
<accession>A0ABS9KWA0</accession>
<evidence type="ECO:0000313" key="3">
    <source>
        <dbReference type="EMBL" id="MCG2616509.1"/>
    </source>
</evidence>
<dbReference type="Gene3D" id="3.40.50.1820">
    <property type="entry name" value="alpha/beta hydrolase"/>
    <property type="match status" value="1"/>
</dbReference>
<dbReference type="InterPro" id="IPR022742">
    <property type="entry name" value="Hydrolase_4"/>
</dbReference>
<protein>
    <submittedName>
        <fullName evidence="3">Lysophospholipase</fullName>
    </submittedName>
</protein>
<keyword evidence="1" id="KW-0812">Transmembrane</keyword>
<keyword evidence="1" id="KW-0472">Membrane</keyword>